<protein>
    <submittedName>
        <fullName evidence="1">IclR family transcriptional regulator</fullName>
    </submittedName>
</protein>
<name>A0A5N5W4I9_STRMB</name>
<sequence>MSFRRLTTSLGLPDRTVGDVISGLRAEGLVEYDAASATCRPGEPFRGAAAPATGARPDCNDVRAAAMIWADGLAARTGMSVLLAVAHPEGAQVVHHVFRPDNRPQRLATGDVLPHTSAPARLLAGPCDDRCVYEEGAGPDEARLAVSVPCPDGVRHAAALCLTGPRRLLDPAGAGSRRCTEALRDAARAVSSALVGAPAR</sequence>
<dbReference type="AlphaFoldDB" id="A0A5N5W4I9"/>
<evidence type="ECO:0000313" key="1">
    <source>
        <dbReference type="EMBL" id="KAB7839927.1"/>
    </source>
</evidence>
<dbReference type="SUPFAM" id="SSF55781">
    <property type="entry name" value="GAF domain-like"/>
    <property type="match status" value="1"/>
</dbReference>
<reference evidence="1 2" key="1">
    <citation type="journal article" date="2019" name="Microb. Cell Fact.">
        <title>Exploring novel herbicidin analogues by transcriptional regulator overexpression and MS/MS molecular networking.</title>
        <authorList>
            <person name="Shi Y."/>
            <person name="Gu R."/>
            <person name="Li Y."/>
            <person name="Wang X."/>
            <person name="Ren W."/>
            <person name="Li X."/>
            <person name="Wang L."/>
            <person name="Xie Y."/>
            <person name="Hong B."/>
        </authorList>
    </citation>
    <scope>NUCLEOTIDE SEQUENCE [LARGE SCALE GENOMIC DNA]</scope>
    <source>
        <strain evidence="1 2">US-43</strain>
    </source>
</reference>
<evidence type="ECO:0000313" key="2">
    <source>
        <dbReference type="Proteomes" id="UP000327000"/>
    </source>
</evidence>
<dbReference type="Proteomes" id="UP000327000">
    <property type="component" value="Unassembled WGS sequence"/>
</dbReference>
<dbReference type="OrthoDB" id="7274111at2"/>
<comment type="caution">
    <text evidence="1">The sequence shown here is derived from an EMBL/GenBank/DDBJ whole genome shotgun (WGS) entry which is preliminary data.</text>
</comment>
<accession>A0A5N5W4I9</accession>
<gene>
    <name evidence="1" type="ORF">FRZ00_20620</name>
</gene>
<dbReference type="EMBL" id="VOKX01000069">
    <property type="protein sequence ID" value="KAB7839927.1"/>
    <property type="molecule type" value="Genomic_DNA"/>
</dbReference>
<organism evidence="1 2">
    <name type="scientific">Streptomyces mobaraensis</name>
    <name type="common">Streptoverticillium mobaraense</name>
    <dbReference type="NCBI Taxonomy" id="35621"/>
    <lineage>
        <taxon>Bacteria</taxon>
        <taxon>Bacillati</taxon>
        <taxon>Actinomycetota</taxon>
        <taxon>Actinomycetes</taxon>
        <taxon>Kitasatosporales</taxon>
        <taxon>Streptomycetaceae</taxon>
        <taxon>Streptomyces</taxon>
    </lineage>
</organism>
<keyword evidence="2" id="KW-1185">Reference proteome</keyword>
<proteinExistence type="predicted"/>
<dbReference type="RefSeq" id="WP_004944121.1">
    <property type="nucleotide sequence ID" value="NZ_VOKX01000069.1"/>
</dbReference>